<evidence type="ECO:0000256" key="2">
    <source>
        <dbReference type="ARBA" id="ARBA00022571"/>
    </source>
</evidence>
<evidence type="ECO:0000256" key="8">
    <source>
        <dbReference type="ARBA" id="ARBA00048141"/>
    </source>
</evidence>
<comment type="pathway">
    <text evidence="1 9">Amino-acid biosynthesis; L-arginine biosynthesis; N(2)-acetyl-L-ornithine from L-glutamate: step 2/4.</text>
</comment>
<comment type="function">
    <text evidence="9">Catalyzes the ATP-dependent phosphorylation of N-acetyl-L-glutamate.</text>
</comment>
<dbReference type="HAMAP" id="MF_00082">
    <property type="entry name" value="ArgB"/>
    <property type="match status" value="1"/>
</dbReference>
<dbReference type="Gene3D" id="3.40.1160.10">
    <property type="entry name" value="Acetylglutamate kinase-like"/>
    <property type="match status" value="1"/>
</dbReference>
<dbReference type="GO" id="GO:0042450">
    <property type="term" value="P:L-arginine biosynthetic process via ornithine"/>
    <property type="evidence" value="ECO:0007669"/>
    <property type="project" value="UniProtKB-UniRule"/>
</dbReference>
<name>A0A921FYE9_SPOPS</name>
<evidence type="ECO:0000259" key="10">
    <source>
        <dbReference type="Pfam" id="PF00696"/>
    </source>
</evidence>
<keyword evidence="3 9" id="KW-0028">Amino-acid biosynthesis</keyword>
<reference evidence="11" key="1">
    <citation type="journal article" date="2021" name="PeerJ">
        <title>Extensive microbial diversity within the chicken gut microbiome revealed by metagenomics and culture.</title>
        <authorList>
            <person name="Gilroy R."/>
            <person name="Ravi A."/>
            <person name="Getino M."/>
            <person name="Pursley I."/>
            <person name="Horton D.L."/>
            <person name="Alikhan N.F."/>
            <person name="Baker D."/>
            <person name="Gharbi K."/>
            <person name="Hall N."/>
            <person name="Watson M."/>
            <person name="Adriaenssens E.M."/>
            <person name="Foster-Nyarko E."/>
            <person name="Jarju S."/>
            <person name="Secka A."/>
            <person name="Antonio M."/>
            <person name="Oren A."/>
            <person name="Chaudhuri R.R."/>
            <person name="La Ragione R."/>
            <person name="Hildebrand F."/>
            <person name="Pallen M.J."/>
        </authorList>
    </citation>
    <scope>NUCLEOTIDE SEQUENCE</scope>
    <source>
        <strain evidence="11">CHK171-7178</strain>
    </source>
</reference>
<dbReference type="GO" id="GO:0005524">
    <property type="term" value="F:ATP binding"/>
    <property type="evidence" value="ECO:0007669"/>
    <property type="project" value="UniProtKB-UniRule"/>
</dbReference>
<dbReference type="PIRSF" id="PIRSF000728">
    <property type="entry name" value="NAGK"/>
    <property type="match status" value="1"/>
</dbReference>
<evidence type="ECO:0000256" key="5">
    <source>
        <dbReference type="ARBA" id="ARBA00022741"/>
    </source>
</evidence>
<keyword evidence="5 9" id="KW-0547">Nucleotide-binding</keyword>
<evidence type="ECO:0000256" key="4">
    <source>
        <dbReference type="ARBA" id="ARBA00022679"/>
    </source>
</evidence>
<dbReference type="GO" id="GO:0005737">
    <property type="term" value="C:cytoplasm"/>
    <property type="evidence" value="ECO:0007669"/>
    <property type="project" value="UniProtKB-SubCell"/>
</dbReference>
<dbReference type="InterPro" id="IPR037528">
    <property type="entry name" value="ArgB"/>
</dbReference>
<dbReference type="PANTHER" id="PTHR23342:SF0">
    <property type="entry name" value="N-ACETYLGLUTAMATE SYNTHASE, MITOCHONDRIAL"/>
    <property type="match status" value="1"/>
</dbReference>
<feature type="binding site" evidence="9">
    <location>
        <position position="73"/>
    </location>
    <ligand>
        <name>substrate</name>
    </ligand>
</feature>
<evidence type="ECO:0000313" key="12">
    <source>
        <dbReference type="Proteomes" id="UP000698173"/>
    </source>
</evidence>
<dbReference type="InterPro" id="IPR036393">
    <property type="entry name" value="AceGlu_kinase-like_sf"/>
</dbReference>
<keyword evidence="9" id="KW-0963">Cytoplasm</keyword>
<keyword evidence="4 9" id="KW-0808">Transferase</keyword>
<feature type="binding site" evidence="9">
    <location>
        <position position="166"/>
    </location>
    <ligand>
        <name>substrate</name>
    </ligand>
</feature>
<evidence type="ECO:0000256" key="9">
    <source>
        <dbReference type="HAMAP-Rule" id="MF_00082"/>
    </source>
</evidence>
<comment type="similarity">
    <text evidence="9">Belongs to the acetylglutamate kinase family. ArgB subfamily.</text>
</comment>
<dbReference type="CDD" id="cd04238">
    <property type="entry name" value="AAK_NAGK-like"/>
    <property type="match status" value="1"/>
</dbReference>
<sequence length="259" mass="27310">MTMSKSTQHIARKRIVVKLGGSMLEELNEDFFVNIKQLQDTEHDLVLVHGGGPFINKELAKNKVLSSVVNGIRVTSKEAAEIVQTTLIGQVNPDLVHRLNNGGIDAIGLSGYDGKLLTCTVLDEDLYGSVGEIQHVRTELIEIMLDAGLVPVISCIGATADGAALNINADTVASKIALAINADSLLLVTDTPGIQIEGSVQQTVSPTEIVQWIGTGAIYGGMLPKVKAALDCLTAGIPSVQIVSDQLTGTTIKSKGVFV</sequence>
<dbReference type="Pfam" id="PF00696">
    <property type="entry name" value="AA_kinase"/>
    <property type="match status" value="1"/>
</dbReference>
<keyword evidence="6 9" id="KW-0418">Kinase</keyword>
<dbReference type="PANTHER" id="PTHR23342">
    <property type="entry name" value="N-ACETYLGLUTAMATE SYNTHASE"/>
    <property type="match status" value="1"/>
</dbReference>
<reference evidence="11" key="2">
    <citation type="submission" date="2021-09" db="EMBL/GenBank/DDBJ databases">
        <authorList>
            <person name="Gilroy R."/>
        </authorList>
    </citation>
    <scope>NUCLEOTIDE SEQUENCE</scope>
    <source>
        <strain evidence="11">CHK171-7178</strain>
    </source>
</reference>
<dbReference type="EMBL" id="DYWT01000154">
    <property type="protein sequence ID" value="HJF31965.1"/>
    <property type="molecule type" value="Genomic_DNA"/>
</dbReference>
<evidence type="ECO:0000256" key="3">
    <source>
        <dbReference type="ARBA" id="ARBA00022605"/>
    </source>
</evidence>
<evidence type="ECO:0000256" key="6">
    <source>
        <dbReference type="ARBA" id="ARBA00022777"/>
    </source>
</evidence>
<dbReference type="AlphaFoldDB" id="A0A921FYE9"/>
<dbReference type="EC" id="2.7.2.8" evidence="9"/>
<dbReference type="NCBIfam" id="TIGR00761">
    <property type="entry name" value="argB"/>
    <property type="match status" value="1"/>
</dbReference>
<dbReference type="SUPFAM" id="SSF53633">
    <property type="entry name" value="Carbamate kinase-like"/>
    <property type="match status" value="1"/>
</dbReference>
<dbReference type="Proteomes" id="UP000698173">
    <property type="component" value="Unassembled WGS sequence"/>
</dbReference>
<keyword evidence="7 9" id="KW-0067">ATP-binding</keyword>
<feature type="domain" description="Aspartate/glutamate/uridylate kinase" evidence="10">
    <location>
        <begin position="13"/>
        <end position="243"/>
    </location>
</feature>
<comment type="subcellular location">
    <subcellularLocation>
        <location evidence="9">Cytoplasm</location>
    </subcellularLocation>
</comment>
<comment type="caution">
    <text evidence="11">The sequence shown here is derived from an EMBL/GenBank/DDBJ whole genome shotgun (WGS) entry which is preliminary data.</text>
</comment>
<feature type="site" description="Transition state stabilizer" evidence="9">
    <location>
        <position position="18"/>
    </location>
</feature>
<evidence type="ECO:0000256" key="1">
    <source>
        <dbReference type="ARBA" id="ARBA00004828"/>
    </source>
</evidence>
<dbReference type="GO" id="GO:0003991">
    <property type="term" value="F:acetylglutamate kinase activity"/>
    <property type="evidence" value="ECO:0007669"/>
    <property type="project" value="UniProtKB-UniRule"/>
</dbReference>
<dbReference type="PRINTS" id="PR01469">
    <property type="entry name" value="CARBMTKINASE"/>
</dbReference>
<feature type="binding site" evidence="9">
    <location>
        <begin position="51"/>
        <end position="52"/>
    </location>
    <ligand>
        <name>substrate</name>
    </ligand>
</feature>
<comment type="catalytic activity">
    <reaction evidence="8 9">
        <text>N-acetyl-L-glutamate + ATP = N-acetyl-L-glutamyl 5-phosphate + ADP</text>
        <dbReference type="Rhea" id="RHEA:14629"/>
        <dbReference type="ChEBI" id="CHEBI:30616"/>
        <dbReference type="ChEBI" id="CHEBI:44337"/>
        <dbReference type="ChEBI" id="CHEBI:57936"/>
        <dbReference type="ChEBI" id="CHEBI:456216"/>
        <dbReference type="EC" id="2.7.2.8"/>
    </reaction>
</comment>
<gene>
    <name evidence="9 11" type="primary">argB</name>
    <name evidence="11" type="ORF">K8V56_09340</name>
</gene>
<organism evidence="11 12">
    <name type="scientific">Sporosarcina psychrophila</name>
    <name type="common">Bacillus psychrophilus</name>
    <dbReference type="NCBI Taxonomy" id="1476"/>
    <lineage>
        <taxon>Bacteria</taxon>
        <taxon>Bacillati</taxon>
        <taxon>Bacillota</taxon>
        <taxon>Bacilli</taxon>
        <taxon>Bacillales</taxon>
        <taxon>Caryophanaceae</taxon>
        <taxon>Sporosarcina</taxon>
    </lineage>
</organism>
<keyword evidence="2 9" id="KW-0055">Arginine biosynthesis</keyword>
<evidence type="ECO:0000256" key="7">
    <source>
        <dbReference type="ARBA" id="ARBA00022840"/>
    </source>
</evidence>
<evidence type="ECO:0000313" key="11">
    <source>
        <dbReference type="EMBL" id="HJF31965.1"/>
    </source>
</evidence>
<proteinExistence type="inferred from homology"/>
<protein>
    <recommendedName>
        <fullName evidence="9">Acetylglutamate kinase</fullName>
        <ecNumber evidence="9">2.7.2.8</ecNumber>
    </recommendedName>
    <alternativeName>
        <fullName evidence="9">N-acetyl-L-glutamate 5-phosphotransferase</fullName>
    </alternativeName>
    <alternativeName>
        <fullName evidence="9">NAG kinase</fullName>
        <shortName evidence="9">NAGK</shortName>
    </alternativeName>
</protein>
<accession>A0A921FYE9</accession>
<dbReference type="InterPro" id="IPR001048">
    <property type="entry name" value="Asp/Glu/Uridylate_kinase"/>
</dbReference>
<dbReference type="InterPro" id="IPR004662">
    <property type="entry name" value="AcgluKinase_fam"/>
</dbReference>
<feature type="site" description="Transition state stabilizer" evidence="9">
    <location>
        <position position="225"/>
    </location>
</feature>